<accession>T0YEH7</accession>
<dbReference type="PANTHER" id="PTHR33823:SF4">
    <property type="entry name" value="GENERAL STRESS PROTEIN 16O"/>
    <property type="match status" value="1"/>
</dbReference>
<dbReference type="SUPFAM" id="SSF109635">
    <property type="entry name" value="DnaK suppressor protein DksA, alpha-hairpin domain"/>
    <property type="match status" value="1"/>
</dbReference>
<feature type="domain" description="DnaK suppressor protein-like N-terminal" evidence="5">
    <location>
        <begin position="21"/>
        <end position="86"/>
    </location>
</feature>
<comment type="caution">
    <text evidence="6">The sequence shown here is derived from an EMBL/GenBank/DDBJ whole genome shotgun (WGS) entry which is preliminary data.</text>
</comment>
<reference evidence="6" key="2">
    <citation type="journal article" date="2014" name="ISME J.">
        <title>Microbial stratification in low pH oxic and suboxic macroscopic growths along an acid mine drainage.</title>
        <authorList>
            <person name="Mendez-Garcia C."/>
            <person name="Mesa V."/>
            <person name="Sprenger R.R."/>
            <person name="Richter M."/>
            <person name="Diez M.S."/>
            <person name="Solano J."/>
            <person name="Bargiela R."/>
            <person name="Golyshina O.V."/>
            <person name="Manteca A."/>
            <person name="Ramos J.L."/>
            <person name="Gallego J.R."/>
            <person name="Llorente I."/>
            <person name="Martins Dos Santos V.A."/>
            <person name="Jensen O.N."/>
            <person name="Pelaez A.I."/>
            <person name="Sanchez J."/>
            <person name="Ferrer M."/>
        </authorList>
    </citation>
    <scope>NUCLEOTIDE SEQUENCE</scope>
</reference>
<dbReference type="EMBL" id="AUZZ01010312">
    <property type="protein sequence ID" value="EQD30232.1"/>
    <property type="molecule type" value="Genomic_DNA"/>
</dbReference>
<organism evidence="6">
    <name type="scientific">mine drainage metagenome</name>
    <dbReference type="NCBI Taxonomy" id="410659"/>
    <lineage>
        <taxon>unclassified sequences</taxon>
        <taxon>metagenomes</taxon>
        <taxon>ecological metagenomes</taxon>
    </lineage>
</organism>
<keyword evidence="3" id="KW-0862">Zinc</keyword>
<dbReference type="AlphaFoldDB" id="T0YEH7"/>
<evidence type="ECO:0000259" key="4">
    <source>
        <dbReference type="Pfam" id="PF01258"/>
    </source>
</evidence>
<dbReference type="PANTHER" id="PTHR33823">
    <property type="entry name" value="RNA POLYMERASE-BINDING TRANSCRIPTION FACTOR DKSA-RELATED"/>
    <property type="match status" value="1"/>
</dbReference>
<proteinExistence type="predicted"/>
<reference evidence="6" key="1">
    <citation type="submission" date="2013-08" db="EMBL/GenBank/DDBJ databases">
        <authorList>
            <person name="Mendez C."/>
            <person name="Richter M."/>
            <person name="Ferrer M."/>
            <person name="Sanchez J."/>
        </authorList>
    </citation>
    <scope>NUCLEOTIDE SEQUENCE</scope>
</reference>
<dbReference type="InterPro" id="IPR048487">
    <property type="entry name" value="DksA-like_N"/>
</dbReference>
<name>T0YEH7_9ZZZZ</name>
<dbReference type="Pfam" id="PF01258">
    <property type="entry name" value="zf-dskA_traR"/>
    <property type="match status" value="1"/>
</dbReference>
<evidence type="ECO:0000256" key="1">
    <source>
        <dbReference type="ARBA" id="ARBA00022723"/>
    </source>
</evidence>
<dbReference type="PROSITE" id="PS51128">
    <property type="entry name" value="ZF_DKSA_2"/>
    <property type="match status" value="1"/>
</dbReference>
<evidence type="ECO:0000256" key="2">
    <source>
        <dbReference type="ARBA" id="ARBA00022771"/>
    </source>
</evidence>
<sequence length="130" mass="14371">MRTRRRVHRPETPVDTQAVRARLLRRREELQSRASSASADLRHESDPLSADFAEQVTQRESDEVLGAITESAREELRQIQAALRRLEAGTYGICIVCGEPIEAGRLAAVPYADCCRACADGQRGGPRRAG</sequence>
<protein>
    <submittedName>
        <fullName evidence="6">DnaK suppressor protein</fullName>
    </submittedName>
</protein>
<feature type="domain" description="Zinc finger DksA/TraR C4-type" evidence="4">
    <location>
        <begin position="89"/>
        <end position="120"/>
    </location>
</feature>
<dbReference type="Pfam" id="PF21173">
    <property type="entry name" value="DksA-like_N"/>
    <property type="match status" value="1"/>
</dbReference>
<dbReference type="InterPro" id="IPR000962">
    <property type="entry name" value="Znf_DskA_TraR"/>
</dbReference>
<dbReference type="Gene3D" id="1.20.120.910">
    <property type="entry name" value="DksA, coiled-coil domain"/>
    <property type="match status" value="1"/>
</dbReference>
<keyword evidence="2" id="KW-0863">Zinc-finger</keyword>
<dbReference type="InterPro" id="IPR037187">
    <property type="entry name" value="DnaK_N"/>
</dbReference>
<evidence type="ECO:0000256" key="3">
    <source>
        <dbReference type="ARBA" id="ARBA00022833"/>
    </source>
</evidence>
<dbReference type="GO" id="GO:0008270">
    <property type="term" value="F:zinc ion binding"/>
    <property type="evidence" value="ECO:0007669"/>
    <property type="project" value="UniProtKB-KW"/>
</dbReference>
<gene>
    <name evidence="6" type="ORF">B2A_14227</name>
</gene>
<evidence type="ECO:0000313" key="6">
    <source>
        <dbReference type="EMBL" id="EQD30232.1"/>
    </source>
</evidence>
<dbReference type="SUPFAM" id="SSF57716">
    <property type="entry name" value="Glucocorticoid receptor-like (DNA-binding domain)"/>
    <property type="match status" value="1"/>
</dbReference>
<evidence type="ECO:0000259" key="5">
    <source>
        <dbReference type="Pfam" id="PF21173"/>
    </source>
</evidence>
<keyword evidence="1" id="KW-0479">Metal-binding</keyword>